<accession>A0A4Z2IK52</accession>
<sequence>MAECRLNFSVSTPRSNRRWTLASLQRINLSPFTMLPGSQLCRSLMGVTIIMSVGERQSTRQRESTVEMSHVLEGEAGRAAGEPCEAMKSASCLSAQRLDELPPFFVCSWISTSSSSLNDYTHKHRYEYISTEHTIISVS</sequence>
<comment type="caution">
    <text evidence="1">The sequence shown here is derived from an EMBL/GenBank/DDBJ whole genome shotgun (WGS) entry which is preliminary data.</text>
</comment>
<dbReference type="AlphaFoldDB" id="A0A4Z2IK52"/>
<dbReference type="EMBL" id="SRLO01000081">
    <property type="protein sequence ID" value="TNN77543.1"/>
    <property type="molecule type" value="Genomic_DNA"/>
</dbReference>
<evidence type="ECO:0000313" key="2">
    <source>
        <dbReference type="Proteomes" id="UP000314294"/>
    </source>
</evidence>
<dbReference type="Proteomes" id="UP000314294">
    <property type="component" value="Unassembled WGS sequence"/>
</dbReference>
<reference evidence="1 2" key="1">
    <citation type="submission" date="2019-03" db="EMBL/GenBank/DDBJ databases">
        <title>First draft genome of Liparis tanakae, snailfish: a comprehensive survey of snailfish specific genes.</title>
        <authorList>
            <person name="Kim W."/>
            <person name="Song I."/>
            <person name="Jeong J.-H."/>
            <person name="Kim D."/>
            <person name="Kim S."/>
            <person name="Ryu S."/>
            <person name="Song J.Y."/>
            <person name="Lee S.K."/>
        </authorList>
    </citation>
    <scope>NUCLEOTIDE SEQUENCE [LARGE SCALE GENOMIC DNA]</scope>
    <source>
        <tissue evidence="1">Muscle</tissue>
    </source>
</reference>
<organism evidence="1 2">
    <name type="scientific">Liparis tanakae</name>
    <name type="common">Tanaka's snailfish</name>
    <dbReference type="NCBI Taxonomy" id="230148"/>
    <lineage>
        <taxon>Eukaryota</taxon>
        <taxon>Metazoa</taxon>
        <taxon>Chordata</taxon>
        <taxon>Craniata</taxon>
        <taxon>Vertebrata</taxon>
        <taxon>Euteleostomi</taxon>
        <taxon>Actinopterygii</taxon>
        <taxon>Neopterygii</taxon>
        <taxon>Teleostei</taxon>
        <taxon>Neoteleostei</taxon>
        <taxon>Acanthomorphata</taxon>
        <taxon>Eupercaria</taxon>
        <taxon>Perciformes</taxon>
        <taxon>Cottioidei</taxon>
        <taxon>Cottales</taxon>
        <taxon>Liparidae</taxon>
        <taxon>Liparis</taxon>
    </lineage>
</organism>
<keyword evidence="2" id="KW-1185">Reference proteome</keyword>
<protein>
    <submittedName>
        <fullName evidence="1">Uncharacterized protein</fullName>
    </submittedName>
</protein>
<gene>
    <name evidence="1" type="ORF">EYF80_012133</name>
</gene>
<name>A0A4Z2IK52_9TELE</name>
<evidence type="ECO:0000313" key="1">
    <source>
        <dbReference type="EMBL" id="TNN77543.1"/>
    </source>
</evidence>
<proteinExistence type="predicted"/>